<evidence type="ECO:0000259" key="1">
    <source>
        <dbReference type="Pfam" id="PF01927"/>
    </source>
</evidence>
<organism evidence="2">
    <name type="scientific">Trypanosoma congolense (strain IL3000)</name>
    <dbReference type="NCBI Taxonomy" id="1068625"/>
    <lineage>
        <taxon>Eukaryota</taxon>
        <taxon>Discoba</taxon>
        <taxon>Euglenozoa</taxon>
        <taxon>Kinetoplastea</taxon>
        <taxon>Metakinetoplastina</taxon>
        <taxon>Trypanosomatida</taxon>
        <taxon>Trypanosomatidae</taxon>
        <taxon>Trypanosoma</taxon>
        <taxon>Nannomonas</taxon>
    </lineage>
</organism>
<gene>
    <name evidence="2" type="ORF">TCIL3000_11_14320</name>
</gene>
<dbReference type="VEuPathDB" id="TriTrypDB:TcIL3000.11.14320"/>
<reference evidence="2" key="1">
    <citation type="journal article" date="2012" name="Proc. Natl. Acad. Sci. U.S.A.">
        <title>Antigenic diversity is generated by distinct evolutionary mechanisms in African trypanosome species.</title>
        <authorList>
            <person name="Jackson A.P."/>
            <person name="Berry A."/>
            <person name="Aslett M."/>
            <person name="Allison H.C."/>
            <person name="Burton P."/>
            <person name="Vavrova-Anderson J."/>
            <person name="Brown R."/>
            <person name="Browne H."/>
            <person name="Corton N."/>
            <person name="Hauser H."/>
            <person name="Gamble J."/>
            <person name="Gilderthorp R."/>
            <person name="Marcello L."/>
            <person name="McQuillan J."/>
            <person name="Otto T.D."/>
            <person name="Quail M.A."/>
            <person name="Sanders M.J."/>
            <person name="van Tonder A."/>
            <person name="Ginger M.L."/>
            <person name="Field M.C."/>
            <person name="Barry J.D."/>
            <person name="Hertz-Fowler C."/>
            <person name="Berriman M."/>
        </authorList>
    </citation>
    <scope>NUCLEOTIDE SEQUENCE</scope>
    <source>
        <strain evidence="2">IL3000</strain>
    </source>
</reference>
<feature type="domain" description="Mut7-C RNAse" evidence="1">
    <location>
        <begin position="35"/>
        <end position="210"/>
    </location>
</feature>
<dbReference type="AlphaFoldDB" id="G0V2P5"/>
<dbReference type="PANTHER" id="PTHR39081:SF1">
    <property type="entry name" value="MUT7-C RNASE DOMAIN-CONTAINING PROTEIN"/>
    <property type="match status" value="1"/>
</dbReference>
<sequence>MSTEGEEGLGGDTSHAHHATRSAPIAILMDKGNCFLLDFSLYRVAKYLRMLGYSAVCDSSLRRSDLLGRAARDNLVLLTSSRTLFEQVEAYNRGLRRCRKTERQQRSVVAYDSDGESIYSSGDEFSEQREIVAYNISHNTKGTFFSHMVEIIRLLGLSYDQRRVFSRCLSCNEVLSSAAKETVKADVHPNVYEVYDTFTRCPKCRKVFWGVDSGDVVNYSAFRTVDLLQRLCRLAMAPEMGTTSIFHLRYFRCFPRAVHTRIFAHLTNEDIRNLYVVFPQLKDLSNILQERLKSTE</sequence>
<accession>G0V2P5</accession>
<evidence type="ECO:0000313" key="2">
    <source>
        <dbReference type="EMBL" id="CCC95917.1"/>
    </source>
</evidence>
<dbReference type="PANTHER" id="PTHR39081">
    <property type="entry name" value="MUT7-C DOMAIN-CONTAINING PROTEIN"/>
    <property type="match status" value="1"/>
</dbReference>
<protein>
    <submittedName>
        <fullName evidence="2">Uncharacterized protein TCIL3000_11_14320</fullName>
    </submittedName>
</protein>
<dbReference type="Pfam" id="PF01927">
    <property type="entry name" value="Mut7-C"/>
    <property type="match status" value="1"/>
</dbReference>
<proteinExistence type="predicted"/>
<dbReference type="InterPro" id="IPR002782">
    <property type="entry name" value="Mut7-C_RNAse_dom"/>
</dbReference>
<name>G0V2P5_TRYCI</name>
<dbReference type="EMBL" id="HE575324">
    <property type="protein sequence ID" value="CCC95917.1"/>
    <property type="molecule type" value="Genomic_DNA"/>
</dbReference>